<dbReference type="Pfam" id="PF01315">
    <property type="entry name" value="Ald_Xan_dh_C"/>
    <property type="match status" value="1"/>
</dbReference>
<evidence type="ECO:0000256" key="1">
    <source>
        <dbReference type="ARBA" id="ARBA00022505"/>
    </source>
</evidence>
<dbReference type="RefSeq" id="WP_039095962.1">
    <property type="nucleotide sequence ID" value="NZ_JTDN01000001.1"/>
</dbReference>
<protein>
    <submittedName>
        <fullName evidence="5">Dehydrogenase</fullName>
    </submittedName>
</protein>
<dbReference type="PANTHER" id="PTHR11908:SF132">
    <property type="entry name" value="ALDEHYDE OXIDASE 1-RELATED"/>
    <property type="match status" value="1"/>
</dbReference>
<accession>A0A0B2C2S9</accession>
<comment type="caution">
    <text evidence="5">The sequence shown here is derived from an EMBL/GenBank/DDBJ whole genome shotgun (WGS) entry which is preliminary data.</text>
</comment>
<dbReference type="EMBL" id="JTDN01000001">
    <property type="protein sequence ID" value="KHL26567.1"/>
    <property type="molecule type" value="Genomic_DNA"/>
</dbReference>
<evidence type="ECO:0000256" key="3">
    <source>
        <dbReference type="SAM" id="MobiDB-lite"/>
    </source>
</evidence>
<keyword evidence="6" id="KW-1185">Reference proteome</keyword>
<evidence type="ECO:0000313" key="6">
    <source>
        <dbReference type="Proteomes" id="UP000030988"/>
    </source>
</evidence>
<organism evidence="5 6">
    <name type="scientific">Croceibacterium mercuriale</name>
    <dbReference type="NCBI Taxonomy" id="1572751"/>
    <lineage>
        <taxon>Bacteria</taxon>
        <taxon>Pseudomonadati</taxon>
        <taxon>Pseudomonadota</taxon>
        <taxon>Alphaproteobacteria</taxon>
        <taxon>Sphingomonadales</taxon>
        <taxon>Erythrobacteraceae</taxon>
        <taxon>Croceibacterium</taxon>
    </lineage>
</organism>
<gene>
    <name evidence="5" type="ORF">PK98_09335</name>
</gene>
<feature type="region of interest" description="Disordered" evidence="3">
    <location>
        <begin position="423"/>
        <end position="443"/>
    </location>
</feature>
<dbReference type="Pfam" id="PF02738">
    <property type="entry name" value="MoCoBD_1"/>
    <property type="match status" value="1"/>
</dbReference>
<dbReference type="InterPro" id="IPR008274">
    <property type="entry name" value="AldOxase/xan_DH_MoCoBD1"/>
</dbReference>
<name>A0A0B2C2S9_9SPHN</name>
<dbReference type="InterPro" id="IPR046867">
    <property type="entry name" value="AldOxase/xan_DH_MoCoBD2"/>
</dbReference>
<dbReference type="Gene3D" id="3.90.1170.50">
    <property type="entry name" value="Aldehyde oxidase/xanthine dehydrogenase, a/b hammerhead"/>
    <property type="match status" value="1"/>
</dbReference>
<dbReference type="AlphaFoldDB" id="A0A0B2C2S9"/>
<evidence type="ECO:0000259" key="4">
    <source>
        <dbReference type="SMART" id="SM01008"/>
    </source>
</evidence>
<reference evidence="5 6" key="1">
    <citation type="submission" date="2014-11" db="EMBL/GenBank/DDBJ databases">
        <title>Draft genome sequence of Kirrobacter mercurialis.</title>
        <authorList>
            <person name="Coil D.A."/>
            <person name="Eisen J.A."/>
        </authorList>
    </citation>
    <scope>NUCLEOTIDE SEQUENCE [LARGE SCALE GENOMIC DNA]</scope>
    <source>
        <strain evidence="5 6">Coronado</strain>
    </source>
</reference>
<evidence type="ECO:0000256" key="2">
    <source>
        <dbReference type="ARBA" id="ARBA00023002"/>
    </source>
</evidence>
<dbReference type="STRING" id="1572751.PK98_09335"/>
<dbReference type="PANTHER" id="PTHR11908">
    <property type="entry name" value="XANTHINE DEHYDROGENASE"/>
    <property type="match status" value="1"/>
</dbReference>
<dbReference type="InterPro" id="IPR000674">
    <property type="entry name" value="Ald_Oxase/Xan_DH_a/b"/>
</dbReference>
<keyword evidence="1" id="KW-0500">Molybdenum</keyword>
<dbReference type="InterPro" id="IPR016208">
    <property type="entry name" value="Ald_Oxase/xanthine_DH-like"/>
</dbReference>
<dbReference type="SMART" id="SM01008">
    <property type="entry name" value="Ald_Xan_dh_C"/>
    <property type="match status" value="1"/>
</dbReference>
<dbReference type="SUPFAM" id="SSF56003">
    <property type="entry name" value="Molybdenum cofactor-binding domain"/>
    <property type="match status" value="1"/>
</dbReference>
<dbReference type="GO" id="GO:0016491">
    <property type="term" value="F:oxidoreductase activity"/>
    <property type="evidence" value="ECO:0007669"/>
    <property type="project" value="UniProtKB-KW"/>
</dbReference>
<dbReference type="InterPro" id="IPR036856">
    <property type="entry name" value="Ald_Oxase/Xan_DH_a/b_sf"/>
</dbReference>
<evidence type="ECO:0000313" key="5">
    <source>
        <dbReference type="EMBL" id="KHL26567.1"/>
    </source>
</evidence>
<dbReference type="GO" id="GO:0005506">
    <property type="term" value="F:iron ion binding"/>
    <property type="evidence" value="ECO:0007669"/>
    <property type="project" value="InterPro"/>
</dbReference>
<feature type="domain" description="Aldehyde oxidase/xanthine dehydrogenase a/b hammerhead" evidence="4">
    <location>
        <begin position="62"/>
        <end position="176"/>
    </location>
</feature>
<dbReference type="SUPFAM" id="SSF54665">
    <property type="entry name" value="CO dehydrogenase molybdoprotein N-domain-like"/>
    <property type="match status" value="1"/>
</dbReference>
<dbReference type="Proteomes" id="UP000030988">
    <property type="component" value="Unassembled WGS sequence"/>
</dbReference>
<dbReference type="InterPro" id="IPR037165">
    <property type="entry name" value="AldOxase/xan_DH_Mopterin-bd_sf"/>
</dbReference>
<proteinExistence type="predicted"/>
<dbReference type="Pfam" id="PF20256">
    <property type="entry name" value="MoCoBD_2"/>
    <property type="match status" value="1"/>
</dbReference>
<dbReference type="Gene3D" id="3.30.365.10">
    <property type="entry name" value="Aldehyde oxidase/xanthine dehydrogenase, molybdopterin binding domain"/>
    <property type="match status" value="4"/>
</dbReference>
<sequence length="777" mass="83298">MSNILQDAKNAVQGVAQMVMQKAVQLAPDSFIPGGRPDPLIREQHGNVGKPLSRLDGPQKVRGAAPFAAEFALDRMLYASVAFSTVVRGRISRIDMAAAEAAPGVALVMTHLNAPRMAKVPLLMSKPKAAGGIDLPIMQDDRVHWSGQPIALVLAETQEQADHARSLLRFEYETEPAVTAFAAAKALGTETGQFMGQPLKMERGDTAKGLALAQYKVDRTYTTPRHSHNAIELHACTVAWDGDTLRVHDASQMVAHTAWSLAQVFGIEEGQVHVTSPFVGGGFGGKGLWWHQVLAAAAAKLTERPVRLTLSREGVHRVVGGRTCTEQRVAIGARADGTFDALVHTGTVVISRHNPMPEPFILPVMSAYASGSLKFDLEVAHIDMLANTFMRAPGEAVGTFALECAVDELAVEMGMDPIELRLKNEPEKDPVTGAPPSQRDTAKAFRDGAERFGWSKRGAPASRREGEWQIGMGVATACYPYHRMPGGAARMTLGQDGSVVVEIAAHEMGMGTMTAHTQVVADRLGLPLDKVDFRYGDSFQPGMVMAGGSQQTASIGFSIIAAQRELVTELLKLAGNSSPLAGLAADEVGGVNRGLGKLDDPDRHESYASILSRAQRDELVVEGSAPPPIEVQHWSMHSHGAMFCEVGVNGVTGEVRVQRFLGSFDCGRILNPKTAASQFRGGIIMGLGLALMEETQFDERLGRIMNPSLAEYHVPVHMDVPEIDVIWTDIPDPHAPMGARGIGEIGITGVGAAVANAIFNATGRRVRDLPITLDKLL</sequence>
<keyword evidence="2" id="KW-0560">Oxidoreductase</keyword>